<sequence length="184" mass="20755">MIQNHITIDGKTMSLLHPHFQQIAPGTHFCWELQRAFQIPNEIWPIRCVVECALKHLQNTIAASAANLELVESQIALIPNVQWVSDGISCFNKPSRRAYYVRSPAEIALRHISAVPMAVQGCKVVRSLQTTSVGALFTRVIPTIYTERPCDSNLCIPECANLWKSACNFMQRCMSSPYYIHDLV</sequence>
<evidence type="ECO:0000313" key="1">
    <source>
        <dbReference type="EMBL" id="CAI9960861.1"/>
    </source>
</evidence>
<protein>
    <submittedName>
        <fullName evidence="2">Hypothetical_protein</fullName>
    </submittedName>
</protein>
<gene>
    <name evidence="2" type="ORF">HINF_LOCUS13989</name>
    <name evidence="1" type="ORF">HINF_LOCUS48506</name>
</gene>
<accession>A0AA86QSR2</accession>
<keyword evidence="3" id="KW-1185">Reference proteome</keyword>
<dbReference type="EMBL" id="CATOUU010000937">
    <property type="protein sequence ID" value="CAI9960861.1"/>
    <property type="molecule type" value="Genomic_DNA"/>
</dbReference>
<evidence type="ECO:0000313" key="3">
    <source>
        <dbReference type="Proteomes" id="UP001642409"/>
    </source>
</evidence>
<dbReference type="Proteomes" id="UP001642409">
    <property type="component" value="Unassembled WGS sequence"/>
</dbReference>
<organism evidence="1">
    <name type="scientific">Hexamita inflata</name>
    <dbReference type="NCBI Taxonomy" id="28002"/>
    <lineage>
        <taxon>Eukaryota</taxon>
        <taxon>Metamonada</taxon>
        <taxon>Diplomonadida</taxon>
        <taxon>Hexamitidae</taxon>
        <taxon>Hexamitinae</taxon>
        <taxon>Hexamita</taxon>
    </lineage>
</organism>
<name>A0AA86QSR2_9EUKA</name>
<dbReference type="AlphaFoldDB" id="A0AA86QSR2"/>
<dbReference type="EMBL" id="CAXDID020000033">
    <property type="protein sequence ID" value="CAL5995353.1"/>
    <property type="molecule type" value="Genomic_DNA"/>
</dbReference>
<reference evidence="1" key="1">
    <citation type="submission" date="2023-06" db="EMBL/GenBank/DDBJ databases">
        <authorList>
            <person name="Kurt Z."/>
        </authorList>
    </citation>
    <scope>NUCLEOTIDE SEQUENCE</scope>
</reference>
<reference evidence="2 3" key="2">
    <citation type="submission" date="2024-07" db="EMBL/GenBank/DDBJ databases">
        <authorList>
            <person name="Akdeniz Z."/>
        </authorList>
    </citation>
    <scope>NUCLEOTIDE SEQUENCE [LARGE SCALE GENOMIC DNA]</scope>
</reference>
<comment type="caution">
    <text evidence="1">The sequence shown here is derived from an EMBL/GenBank/DDBJ whole genome shotgun (WGS) entry which is preliminary data.</text>
</comment>
<evidence type="ECO:0000313" key="2">
    <source>
        <dbReference type="EMBL" id="CAL5995353.1"/>
    </source>
</evidence>
<proteinExistence type="predicted"/>